<dbReference type="EMBL" id="MU277228">
    <property type="protein sequence ID" value="KAI0059208.1"/>
    <property type="molecule type" value="Genomic_DNA"/>
</dbReference>
<accession>A0ACB8SSL0</accession>
<protein>
    <submittedName>
        <fullName evidence="1">Uncharacterized protein</fullName>
    </submittedName>
</protein>
<organism evidence="1 2">
    <name type="scientific">Artomyces pyxidatus</name>
    <dbReference type="NCBI Taxonomy" id="48021"/>
    <lineage>
        <taxon>Eukaryota</taxon>
        <taxon>Fungi</taxon>
        <taxon>Dikarya</taxon>
        <taxon>Basidiomycota</taxon>
        <taxon>Agaricomycotina</taxon>
        <taxon>Agaricomycetes</taxon>
        <taxon>Russulales</taxon>
        <taxon>Auriscalpiaceae</taxon>
        <taxon>Artomyces</taxon>
    </lineage>
</organism>
<reference evidence="1" key="2">
    <citation type="journal article" date="2022" name="New Phytol.">
        <title>Evolutionary transition to the ectomycorrhizal habit in the genomes of a hyperdiverse lineage of mushroom-forming fungi.</title>
        <authorList>
            <person name="Looney B."/>
            <person name="Miyauchi S."/>
            <person name="Morin E."/>
            <person name="Drula E."/>
            <person name="Courty P.E."/>
            <person name="Kohler A."/>
            <person name="Kuo A."/>
            <person name="LaButti K."/>
            <person name="Pangilinan J."/>
            <person name="Lipzen A."/>
            <person name="Riley R."/>
            <person name="Andreopoulos W."/>
            <person name="He G."/>
            <person name="Johnson J."/>
            <person name="Nolan M."/>
            <person name="Tritt A."/>
            <person name="Barry K.W."/>
            <person name="Grigoriev I.V."/>
            <person name="Nagy L.G."/>
            <person name="Hibbett D."/>
            <person name="Henrissat B."/>
            <person name="Matheny P.B."/>
            <person name="Labbe J."/>
            <person name="Martin F.M."/>
        </authorList>
    </citation>
    <scope>NUCLEOTIDE SEQUENCE</scope>
    <source>
        <strain evidence="1">HHB10654</strain>
    </source>
</reference>
<dbReference type="Proteomes" id="UP000814140">
    <property type="component" value="Unassembled WGS sequence"/>
</dbReference>
<name>A0ACB8SSL0_9AGAM</name>
<proteinExistence type="predicted"/>
<reference evidence="1" key="1">
    <citation type="submission" date="2021-03" db="EMBL/GenBank/DDBJ databases">
        <authorList>
            <consortium name="DOE Joint Genome Institute"/>
            <person name="Ahrendt S."/>
            <person name="Looney B.P."/>
            <person name="Miyauchi S."/>
            <person name="Morin E."/>
            <person name="Drula E."/>
            <person name="Courty P.E."/>
            <person name="Chicoki N."/>
            <person name="Fauchery L."/>
            <person name="Kohler A."/>
            <person name="Kuo A."/>
            <person name="Labutti K."/>
            <person name="Pangilinan J."/>
            <person name="Lipzen A."/>
            <person name="Riley R."/>
            <person name="Andreopoulos W."/>
            <person name="He G."/>
            <person name="Johnson J."/>
            <person name="Barry K.W."/>
            <person name="Grigoriev I.V."/>
            <person name="Nagy L."/>
            <person name="Hibbett D."/>
            <person name="Henrissat B."/>
            <person name="Matheny P.B."/>
            <person name="Labbe J."/>
            <person name="Martin F."/>
        </authorList>
    </citation>
    <scope>NUCLEOTIDE SEQUENCE</scope>
    <source>
        <strain evidence="1">HHB10654</strain>
    </source>
</reference>
<evidence type="ECO:0000313" key="1">
    <source>
        <dbReference type="EMBL" id="KAI0059208.1"/>
    </source>
</evidence>
<sequence>MATAANVPAIAERADIHKACRALEVVVNLLNDYSEAARAVVTLQKKLSKALRDAASVKATSEIPANAFNASANVFEVLSDIDSKFAKFVDKECDGVSGEVRKWFKKLAKEEKAHDERIANANNRIKQAGQIYEKKAKKNAYDTAEEHTRYINLLSSLGPEISQEKYNHALAVNQRNTAVTYAVAVTLSRVADAEWLRSSEGVRRFSPLIGQLGEWKTLCEGNWTGALPSDLPNIDEAGEGTRADPPDGRYADLSHREQDSPANRPRAAPLMEQLNSTKPSTPHEEHRKLRSPTSLASLASFPSPPTHFPLPPVSGSMPPTPVPSSPVTHYNSLTRQMQHSTSSDVSASSSGAAPALPKVAESPMEGQTDAAATPALTDGTMSPASPPGIPMTPTNSASVGPDLSDQKWAGLGFTTLKETTREKIVQQSTKQNAPTVPPPPPLPSNAALSLPQSELPDRVGKVSSNNSRSSSYTAVNSNTFKKGDYLDDREFGVDRTMDSSQLKSKSLDSTQSRAERTDTMKSSGSVVAAMRDRLARTTGPASPPPRDLPRLPLSVATIATKYQTVEESPVSPRLRTISPTNELPRRSYDAEAATTRSEQSQPFPSSPPVQDELTSRRQRLEELEELERREKALEQRVREREAEERARERADTSRSRAGDGYGSDVSRSQQPSFAHRPYSQASIQSTSQGPYMQPPSLASRHSYSTTSLPAGAARLPPPSPIASRRDLRTPTLPQQSQRQHEDPPHARDCQCPACTVARYAEAPLTPRPPEREKPKGWMRRLSMPVVVGHAFSLDSKKDKYAVGGGISSGKGIGGLGGANRSVTSFGSRR</sequence>
<evidence type="ECO:0000313" key="2">
    <source>
        <dbReference type="Proteomes" id="UP000814140"/>
    </source>
</evidence>
<keyword evidence="2" id="KW-1185">Reference proteome</keyword>
<gene>
    <name evidence="1" type="ORF">BV25DRAFT_1155638</name>
</gene>
<comment type="caution">
    <text evidence="1">The sequence shown here is derived from an EMBL/GenBank/DDBJ whole genome shotgun (WGS) entry which is preliminary data.</text>
</comment>